<comment type="caution">
    <text evidence="1">The sequence shown here is derived from an EMBL/GenBank/DDBJ whole genome shotgun (WGS) entry which is preliminary data.</text>
</comment>
<reference evidence="1" key="1">
    <citation type="submission" date="2021-04" db="EMBL/GenBank/DDBJ databases">
        <authorList>
            <person name="Zhang D.-C."/>
        </authorList>
    </citation>
    <scope>NUCLEOTIDE SEQUENCE</scope>
    <source>
        <strain evidence="1">CGMCC 1.15697</strain>
    </source>
</reference>
<evidence type="ECO:0000313" key="1">
    <source>
        <dbReference type="EMBL" id="MBP5855704.1"/>
    </source>
</evidence>
<protein>
    <submittedName>
        <fullName evidence="1">Uncharacterized protein</fullName>
    </submittedName>
</protein>
<dbReference type="AlphaFoldDB" id="A0A8J7RZ30"/>
<dbReference type="Proteomes" id="UP000672602">
    <property type="component" value="Unassembled WGS sequence"/>
</dbReference>
<keyword evidence="2" id="KW-1185">Reference proteome</keyword>
<dbReference type="RefSeq" id="WP_210680282.1">
    <property type="nucleotide sequence ID" value="NZ_JAGMWN010000001.1"/>
</dbReference>
<proteinExistence type="predicted"/>
<evidence type="ECO:0000313" key="2">
    <source>
        <dbReference type="Proteomes" id="UP000672602"/>
    </source>
</evidence>
<sequence>MNLKIAIQPESGDPDWLASKGKIEVKKKVTPFLLNQAWSPLGAIGAELSRAAKEMGGILFDRKNGAEDA</sequence>
<organism evidence="1 2">
    <name type="scientific">Marivibrio halodurans</name>
    <dbReference type="NCBI Taxonomy" id="2039722"/>
    <lineage>
        <taxon>Bacteria</taxon>
        <taxon>Pseudomonadati</taxon>
        <taxon>Pseudomonadota</taxon>
        <taxon>Alphaproteobacteria</taxon>
        <taxon>Rhodospirillales</taxon>
        <taxon>Rhodospirillaceae</taxon>
        <taxon>Marivibrio</taxon>
    </lineage>
</organism>
<accession>A0A8J7RZ30</accession>
<gene>
    <name evidence="1" type="ORF">KAJ83_01685</name>
</gene>
<dbReference type="EMBL" id="JAGMWN010000001">
    <property type="protein sequence ID" value="MBP5855704.1"/>
    <property type="molecule type" value="Genomic_DNA"/>
</dbReference>
<name>A0A8J7RZ30_9PROT</name>